<comment type="subcellular location">
    <subcellularLocation>
        <location evidence="6">Cytoplasm</location>
    </subcellularLocation>
    <text evidence="6">Membrane-associated.</text>
</comment>
<dbReference type="CDD" id="cd10225">
    <property type="entry name" value="ASKHA_NBD_MreB-like"/>
    <property type="match status" value="1"/>
</dbReference>
<dbReference type="HAMAP" id="MF_02207">
    <property type="entry name" value="MreB"/>
    <property type="match status" value="1"/>
</dbReference>
<dbReference type="Proteomes" id="UP000231388">
    <property type="component" value="Unassembled WGS sequence"/>
</dbReference>
<keyword evidence="1 6" id="KW-0963">Cytoplasm</keyword>
<dbReference type="PRINTS" id="PR01652">
    <property type="entry name" value="SHAPEPROTEIN"/>
</dbReference>
<dbReference type="AlphaFoldDB" id="A0A2G9XCN9"/>
<reference evidence="7 8" key="1">
    <citation type="submission" date="2017-09" db="EMBL/GenBank/DDBJ databases">
        <title>Depth-based differentiation of microbial function through sediment-hosted aquifers and enrichment of novel symbionts in the deep terrestrial subsurface.</title>
        <authorList>
            <person name="Probst A.J."/>
            <person name="Ladd B."/>
            <person name="Jarett J.K."/>
            <person name="Geller-Mcgrath D.E."/>
            <person name="Sieber C.M."/>
            <person name="Emerson J.B."/>
            <person name="Anantharaman K."/>
            <person name="Thomas B.C."/>
            <person name="Malmstrom R."/>
            <person name="Stieglmeier M."/>
            <person name="Klingl A."/>
            <person name="Woyke T."/>
            <person name="Ryan C.M."/>
            <person name="Banfield J.F."/>
        </authorList>
    </citation>
    <scope>NUCLEOTIDE SEQUENCE [LARGE SCALE GENOMIC DNA]</scope>
    <source>
        <strain evidence="7">CG23_combo_of_CG06-09_8_20_14_all_40_14</strain>
    </source>
</reference>
<sequence length="347" mass="36833">MLLDYFFKKFSYDLGIDLGTSNTIVLAVGKGIILNEPTVVAINKKTKDILAIGGEAKKMLGKTPDNILVIRPLRAGVVSDFDIARKVLLYFLERARLFYKSSFRIAKPRVLLGVPSGITEVERRAVSDAAKTAGARIAFLVEEPLAAAVGAGLEITKPSGVLIVDIGGGTTEIAVISLGGIVVGKSIKTAGDQFDLAIVDFAKEEFNLVVGEKTAEECKIAIGNVLPDAESSKLNFSLRGRDLKTGLPKTLQVNGAEIKKALASPINSLIAAIKDTVEDTPPELIPDIIKQGITLSGGGSLIKGLDVLISRQTEIKVKIAGEPMTCVARGCAKILEDIALFKAIKLL</sequence>
<comment type="subunit">
    <text evidence="6">Forms polymers.</text>
</comment>
<dbReference type="GO" id="GO:0005737">
    <property type="term" value="C:cytoplasm"/>
    <property type="evidence" value="ECO:0007669"/>
    <property type="project" value="UniProtKB-SubCell"/>
</dbReference>
<comment type="function">
    <text evidence="6">Forms membrane-associated dynamic filaments that are essential for cell shape determination. Acts by regulating cell wall synthesis and cell elongation, and thus cell shape. A feedback loop between cell geometry and MreB localization may maintain elongated cell shape by targeting cell wall growth to regions of negative cell wall curvature.</text>
</comment>
<dbReference type="InterPro" id="IPR056546">
    <property type="entry name" value="MreB_MamK-like"/>
</dbReference>
<evidence type="ECO:0000256" key="1">
    <source>
        <dbReference type="ARBA" id="ARBA00022490"/>
    </source>
</evidence>
<comment type="similarity">
    <text evidence="5 6">Belongs to the FtsA/MreB family.</text>
</comment>
<keyword evidence="2 6" id="KW-0547">Nucleotide-binding</keyword>
<gene>
    <name evidence="6" type="primary">mreB</name>
    <name evidence="7" type="ORF">COX53_00900</name>
</gene>
<evidence type="ECO:0000313" key="7">
    <source>
        <dbReference type="EMBL" id="PIP04750.1"/>
    </source>
</evidence>
<accession>A0A2G9XCN9</accession>
<comment type="caution">
    <text evidence="7">The sequence shown here is derived from an EMBL/GenBank/DDBJ whole genome shotgun (WGS) entry which is preliminary data.</text>
</comment>
<dbReference type="GO" id="GO:0000902">
    <property type="term" value="P:cell morphogenesis"/>
    <property type="evidence" value="ECO:0007669"/>
    <property type="project" value="InterPro"/>
</dbReference>
<evidence type="ECO:0000256" key="6">
    <source>
        <dbReference type="HAMAP-Rule" id="MF_02207"/>
    </source>
</evidence>
<comment type="caution">
    <text evidence="6">Lacks conserved residue(s) required for the propagation of feature annotation.</text>
</comment>
<dbReference type="SUPFAM" id="SSF53067">
    <property type="entry name" value="Actin-like ATPase domain"/>
    <property type="match status" value="2"/>
</dbReference>
<dbReference type="InterPro" id="IPR043129">
    <property type="entry name" value="ATPase_NBD"/>
</dbReference>
<evidence type="ECO:0000256" key="2">
    <source>
        <dbReference type="ARBA" id="ARBA00022741"/>
    </source>
</evidence>
<dbReference type="PANTHER" id="PTHR42749:SF1">
    <property type="entry name" value="CELL SHAPE-DETERMINING PROTEIN MREB"/>
    <property type="match status" value="1"/>
</dbReference>
<name>A0A2G9XCN9_UNCKA</name>
<dbReference type="GO" id="GO:0005524">
    <property type="term" value="F:ATP binding"/>
    <property type="evidence" value="ECO:0007669"/>
    <property type="project" value="UniProtKB-KW"/>
</dbReference>
<protein>
    <recommendedName>
        <fullName evidence="6">Cell shape-determining protein MreB</fullName>
    </recommendedName>
</protein>
<evidence type="ECO:0000256" key="4">
    <source>
        <dbReference type="ARBA" id="ARBA00022960"/>
    </source>
</evidence>
<organism evidence="7 8">
    <name type="scientific">candidate division WWE3 bacterium CG23_combo_of_CG06-09_8_20_14_all_40_14</name>
    <dbReference type="NCBI Taxonomy" id="1975095"/>
    <lineage>
        <taxon>Bacteria</taxon>
        <taxon>Katanobacteria</taxon>
    </lineage>
</organism>
<keyword evidence="4 6" id="KW-0133">Cell shape</keyword>
<evidence type="ECO:0000256" key="5">
    <source>
        <dbReference type="ARBA" id="ARBA00023458"/>
    </source>
</evidence>
<dbReference type="EMBL" id="PCQY01000011">
    <property type="protein sequence ID" value="PIP04750.1"/>
    <property type="molecule type" value="Genomic_DNA"/>
</dbReference>
<dbReference type="GO" id="GO:0008360">
    <property type="term" value="P:regulation of cell shape"/>
    <property type="evidence" value="ECO:0007669"/>
    <property type="project" value="UniProtKB-UniRule"/>
</dbReference>
<proteinExistence type="inferred from homology"/>
<dbReference type="NCBIfam" id="TIGR00904">
    <property type="entry name" value="mreB"/>
    <property type="match status" value="1"/>
</dbReference>
<keyword evidence="3 6" id="KW-0067">ATP-binding</keyword>
<feature type="binding site" evidence="6">
    <location>
        <begin position="168"/>
        <end position="170"/>
    </location>
    <ligand>
        <name>ATP</name>
        <dbReference type="ChEBI" id="CHEBI:30616"/>
    </ligand>
</feature>
<dbReference type="PANTHER" id="PTHR42749">
    <property type="entry name" value="CELL SHAPE-DETERMINING PROTEIN MREB"/>
    <property type="match status" value="1"/>
</dbReference>
<evidence type="ECO:0000256" key="3">
    <source>
        <dbReference type="ARBA" id="ARBA00022840"/>
    </source>
</evidence>
<dbReference type="Gene3D" id="3.30.420.40">
    <property type="match status" value="2"/>
</dbReference>
<feature type="binding site" evidence="6">
    <location>
        <begin position="298"/>
        <end position="301"/>
    </location>
    <ligand>
        <name>ATP</name>
        <dbReference type="ChEBI" id="CHEBI:30616"/>
    </ligand>
</feature>
<dbReference type="InterPro" id="IPR004753">
    <property type="entry name" value="MreB"/>
</dbReference>
<dbReference type="NCBIfam" id="NF010539">
    <property type="entry name" value="PRK13927.1"/>
    <property type="match status" value="1"/>
</dbReference>
<dbReference type="Pfam" id="PF06723">
    <property type="entry name" value="MreB_Mbl"/>
    <property type="match status" value="1"/>
</dbReference>
<evidence type="ECO:0000313" key="8">
    <source>
        <dbReference type="Proteomes" id="UP000231388"/>
    </source>
</evidence>